<keyword evidence="3" id="KW-1185">Reference proteome</keyword>
<reference evidence="3" key="1">
    <citation type="journal article" date="2019" name="Int. J. Syst. Evol. Microbiol.">
        <title>The Global Catalogue of Microorganisms (GCM) 10K type strain sequencing project: providing services to taxonomists for standard genome sequencing and annotation.</title>
        <authorList>
            <consortium name="The Broad Institute Genomics Platform"/>
            <consortium name="The Broad Institute Genome Sequencing Center for Infectious Disease"/>
            <person name="Wu L."/>
            <person name="Ma J."/>
        </authorList>
    </citation>
    <scope>NUCLEOTIDE SEQUENCE [LARGE SCALE GENOMIC DNA]</scope>
    <source>
        <strain evidence="3">JCM 17069</strain>
    </source>
</reference>
<dbReference type="Proteomes" id="UP001500367">
    <property type="component" value="Unassembled WGS sequence"/>
</dbReference>
<accession>A0ABP7VFB8</accession>
<dbReference type="EMBL" id="BAABCT010000002">
    <property type="protein sequence ID" value="GAA4065221.1"/>
    <property type="molecule type" value="Genomic_DNA"/>
</dbReference>
<proteinExistence type="predicted"/>
<evidence type="ECO:0000256" key="1">
    <source>
        <dbReference type="SAM" id="Phobius"/>
    </source>
</evidence>
<protein>
    <recommendedName>
        <fullName evidence="4">Anti-sigma factor</fullName>
    </recommendedName>
</protein>
<keyword evidence="1" id="KW-0812">Transmembrane</keyword>
<feature type="transmembrane region" description="Helical" evidence="1">
    <location>
        <begin position="49"/>
        <end position="67"/>
    </location>
</feature>
<gene>
    <name evidence="2" type="ORF">GCM10022389_07470</name>
</gene>
<keyword evidence="1" id="KW-1133">Transmembrane helix</keyword>
<evidence type="ECO:0000313" key="3">
    <source>
        <dbReference type="Proteomes" id="UP001500367"/>
    </source>
</evidence>
<organism evidence="2 3">
    <name type="scientific">Flavobacterium cheonanense</name>
    <dbReference type="NCBI Taxonomy" id="706183"/>
    <lineage>
        <taxon>Bacteria</taxon>
        <taxon>Pseudomonadati</taxon>
        <taxon>Bacteroidota</taxon>
        <taxon>Flavobacteriia</taxon>
        <taxon>Flavobacteriales</taxon>
        <taxon>Flavobacteriaceae</taxon>
        <taxon>Flavobacterium</taxon>
    </lineage>
</organism>
<keyword evidence="1" id="KW-0472">Membrane</keyword>
<comment type="caution">
    <text evidence="2">The sequence shown here is derived from an EMBL/GenBank/DDBJ whole genome shotgun (WGS) entry which is preliminary data.</text>
</comment>
<sequence length="245" mass="27930">MKMAQNKLETQIKEKLNSREIQPSVMSWDRLDAMLSVAEEKKTKRSFGWLYIAASILVFLSVGLFFINQKEEVSGTDNQIVTKEVENNKEQNDSVITKQNFTNEITNQQEEQVAAINNKPQIINKKSSESFNQNNQKTGVNPIINKEKEIEYQATEVIAQKDMPRIISQEKIEMPKKVAVNVDDLLASVEKTSKKEANAKVKVNANSLLSQVDGELEQTFRQKVINRIGKNYQEVKVALANRNQE</sequence>
<name>A0ABP7VFB8_9FLAO</name>
<evidence type="ECO:0000313" key="2">
    <source>
        <dbReference type="EMBL" id="GAA4065221.1"/>
    </source>
</evidence>
<evidence type="ECO:0008006" key="4">
    <source>
        <dbReference type="Google" id="ProtNLM"/>
    </source>
</evidence>